<evidence type="ECO:0000256" key="8">
    <source>
        <dbReference type="PIRSR" id="PIRSR000445-4"/>
    </source>
</evidence>
<feature type="domain" description="Quinate/shikimate 5-dehydrogenase/glutamyl-tRNA reductase" evidence="9">
    <location>
        <begin position="174"/>
        <end position="299"/>
    </location>
</feature>
<comment type="miscellaneous">
    <text evidence="4">During catalysis, the active site Cys acts as a nucleophile attacking the alpha-carbonyl group of tRNA-bound glutamate with the formation of a thioester intermediate between enzyme and glutamate, and the concomitant release of tRNA(Glu). The thioester intermediate is finally reduced by direct hydride transfer from NADPH, to form the product GSA.</text>
</comment>
<dbReference type="InterPro" id="IPR000343">
    <property type="entry name" value="4pyrrol_synth_GluRdtase"/>
</dbReference>
<dbReference type="InterPro" id="IPR036291">
    <property type="entry name" value="NAD(P)-bd_dom_sf"/>
</dbReference>
<dbReference type="SUPFAM" id="SSF51735">
    <property type="entry name" value="NAD(P)-binding Rossmann-fold domains"/>
    <property type="match status" value="1"/>
</dbReference>
<sequence length="406" mass="45320">MDVQNFYLAGINYKKTDVSVRGKFALTEEQQGNLLQKALGIGLKDVFVIATCNRTEIYGVAPSAEILTELLCHETEGEKETFEQMAYIYSAERAMQHLFEVAAGLDSQILGDYEVVGQMKQAVQFAKEQGTIAAFSDRLANFAVQASKEIKNKTSLSGGTLSTSFAAIQFLKWHLKDIENKKIVLIGAGKIGTSTARNLVDYLHTQNVVIINRSLHKAQELAEELNFKYAAFEDYENEIADASVIITATNNTTPIIQKAHLQGYSPKIIVDLCIPNNVNTNVKEIPGTILVNVDELSQIGQLTFSNRKEEIPAAQAIIRQYLDEFADWYKMRRNVPFLKVAKQMLESIQKQNQESLRVNQCAMPQDIAMQKAINNMAVKLKEEIENKGGCNCIEAINYYITATSVN</sequence>
<dbReference type="HAMAP" id="MF_00087">
    <property type="entry name" value="Glu_tRNA_reductase"/>
    <property type="match status" value="1"/>
</dbReference>
<dbReference type="RefSeq" id="WP_131330519.1">
    <property type="nucleotide sequence ID" value="NZ_CP044016.1"/>
</dbReference>
<comment type="function">
    <text evidence="4">Catalyzes the NADPH-dependent reduction of glutamyl-tRNA(Glu) to glutamate 1-semialdehyde (GSA).</text>
</comment>
<reference evidence="11 12" key="1">
    <citation type="submission" date="2019-09" db="EMBL/GenBank/DDBJ databases">
        <title>Complete genome sequence of Arachidicoccus sp. B3-10 isolated from apple orchard soil.</title>
        <authorList>
            <person name="Kim H.S."/>
            <person name="Han K.-I."/>
            <person name="Suh M.K."/>
            <person name="Lee K.C."/>
            <person name="Eom M.K."/>
            <person name="Kim J.-S."/>
            <person name="Kang S.W."/>
            <person name="Sin Y."/>
            <person name="Lee J.-S."/>
        </authorList>
    </citation>
    <scope>NUCLEOTIDE SEQUENCE [LARGE SCALE GENOMIC DNA]</scope>
    <source>
        <strain evidence="11 12">B3-10</strain>
    </source>
</reference>
<feature type="domain" description="Glutamyl-tRNA reductase N-terminal" evidence="10">
    <location>
        <begin position="10"/>
        <end position="154"/>
    </location>
</feature>
<dbReference type="PROSITE" id="PS00747">
    <property type="entry name" value="GLUTR"/>
    <property type="match status" value="1"/>
</dbReference>
<evidence type="ECO:0000256" key="4">
    <source>
        <dbReference type="HAMAP-Rule" id="MF_00087"/>
    </source>
</evidence>
<dbReference type="UniPathway" id="UPA00251">
    <property type="reaction ID" value="UER00316"/>
</dbReference>
<feature type="binding site" evidence="4 6">
    <location>
        <position position="107"/>
    </location>
    <ligand>
        <name>substrate</name>
    </ligand>
</feature>
<evidence type="ECO:0000259" key="10">
    <source>
        <dbReference type="Pfam" id="PF05201"/>
    </source>
</evidence>
<dbReference type="KEGG" id="arac:E0W69_013195"/>
<dbReference type="EC" id="1.2.1.70" evidence="4"/>
<evidence type="ECO:0000256" key="1">
    <source>
        <dbReference type="ARBA" id="ARBA00022857"/>
    </source>
</evidence>
<name>A0A5P2G191_9BACT</name>
<dbReference type="InterPro" id="IPR036343">
    <property type="entry name" value="GluRdtase_N_sf"/>
</dbReference>
<feature type="binding site" evidence="4 6">
    <location>
        <begin position="112"/>
        <end position="114"/>
    </location>
    <ligand>
        <name>substrate</name>
    </ligand>
</feature>
<feature type="binding site" evidence="4 6">
    <location>
        <position position="118"/>
    </location>
    <ligand>
        <name>substrate</name>
    </ligand>
</feature>
<gene>
    <name evidence="4 11" type="primary">hemA</name>
    <name evidence="11" type="ORF">E0W69_013195</name>
</gene>
<dbReference type="GO" id="GO:0008883">
    <property type="term" value="F:glutamyl-tRNA reductase activity"/>
    <property type="evidence" value="ECO:0007669"/>
    <property type="project" value="UniProtKB-UniRule"/>
</dbReference>
<evidence type="ECO:0000256" key="6">
    <source>
        <dbReference type="PIRSR" id="PIRSR000445-2"/>
    </source>
</evidence>
<accession>A0A5P2G191</accession>
<dbReference type="FunFam" id="3.30.460.30:FF:000001">
    <property type="entry name" value="Glutamyl-tRNA reductase"/>
    <property type="match status" value="1"/>
</dbReference>
<evidence type="ECO:0000256" key="7">
    <source>
        <dbReference type="PIRSR" id="PIRSR000445-3"/>
    </source>
</evidence>
<dbReference type="Gene3D" id="3.40.50.720">
    <property type="entry name" value="NAD(P)-binding Rossmann-like Domain"/>
    <property type="match status" value="1"/>
</dbReference>
<keyword evidence="12" id="KW-1185">Reference proteome</keyword>
<dbReference type="Proteomes" id="UP000292424">
    <property type="component" value="Chromosome"/>
</dbReference>
<dbReference type="Gene3D" id="3.30.460.30">
    <property type="entry name" value="Glutamyl-tRNA reductase, N-terminal domain"/>
    <property type="match status" value="1"/>
</dbReference>
<evidence type="ECO:0000256" key="2">
    <source>
        <dbReference type="ARBA" id="ARBA00023002"/>
    </source>
</evidence>
<evidence type="ECO:0000313" key="12">
    <source>
        <dbReference type="Proteomes" id="UP000292424"/>
    </source>
</evidence>
<dbReference type="SUPFAM" id="SSF69742">
    <property type="entry name" value="Glutamyl tRNA-reductase catalytic, N-terminal domain"/>
    <property type="match status" value="1"/>
</dbReference>
<proteinExistence type="inferred from homology"/>
<feature type="binding site" evidence="4 6">
    <location>
        <begin position="51"/>
        <end position="54"/>
    </location>
    <ligand>
        <name>substrate</name>
    </ligand>
</feature>
<dbReference type="OrthoDB" id="110209at2"/>
<dbReference type="GO" id="GO:0050661">
    <property type="term" value="F:NADP binding"/>
    <property type="evidence" value="ECO:0007669"/>
    <property type="project" value="InterPro"/>
</dbReference>
<feature type="active site" description="Nucleophile" evidence="4 5">
    <location>
        <position position="52"/>
    </location>
</feature>
<feature type="binding site" evidence="4 7">
    <location>
        <begin position="187"/>
        <end position="192"/>
    </location>
    <ligand>
        <name>NADP(+)</name>
        <dbReference type="ChEBI" id="CHEBI:58349"/>
    </ligand>
</feature>
<comment type="subunit">
    <text evidence="4">Homodimer.</text>
</comment>
<organism evidence="11 12">
    <name type="scientific">Rhizosphaericola mali</name>
    <dbReference type="NCBI Taxonomy" id="2545455"/>
    <lineage>
        <taxon>Bacteria</taxon>
        <taxon>Pseudomonadati</taxon>
        <taxon>Bacteroidota</taxon>
        <taxon>Chitinophagia</taxon>
        <taxon>Chitinophagales</taxon>
        <taxon>Chitinophagaceae</taxon>
        <taxon>Rhizosphaericola</taxon>
    </lineage>
</organism>
<protein>
    <recommendedName>
        <fullName evidence="4">Glutamyl-tRNA reductase</fullName>
        <shortName evidence="4">GluTR</shortName>
        <ecNumber evidence="4">1.2.1.70</ecNumber>
    </recommendedName>
</protein>
<dbReference type="PIRSF" id="PIRSF000445">
    <property type="entry name" value="4pyrrol_synth_GluRdtase"/>
    <property type="match status" value="1"/>
</dbReference>
<comment type="pathway">
    <text evidence="4">Porphyrin-containing compound metabolism; protoporphyrin-IX biosynthesis; 5-aminolevulinate from L-glutamyl-tRNA(Glu): step 1/2.</text>
</comment>
<evidence type="ECO:0000259" key="9">
    <source>
        <dbReference type="Pfam" id="PF01488"/>
    </source>
</evidence>
<feature type="site" description="Important for activity" evidence="4 8">
    <location>
        <position position="97"/>
    </location>
</feature>
<dbReference type="Pfam" id="PF05201">
    <property type="entry name" value="GlutR_N"/>
    <property type="match status" value="1"/>
</dbReference>
<comment type="similarity">
    <text evidence="4">Belongs to the glutamyl-tRNA reductase family.</text>
</comment>
<evidence type="ECO:0000313" key="11">
    <source>
        <dbReference type="EMBL" id="QES89576.1"/>
    </source>
</evidence>
<dbReference type="InterPro" id="IPR015895">
    <property type="entry name" value="4pyrrol_synth_GluRdtase_N"/>
</dbReference>
<dbReference type="PANTHER" id="PTHR43013">
    <property type="entry name" value="GLUTAMYL-TRNA REDUCTASE"/>
    <property type="match status" value="1"/>
</dbReference>
<keyword evidence="2 4" id="KW-0560">Oxidoreductase</keyword>
<dbReference type="NCBIfam" id="TIGR01035">
    <property type="entry name" value="hemA"/>
    <property type="match status" value="1"/>
</dbReference>
<dbReference type="GO" id="GO:0019353">
    <property type="term" value="P:protoporphyrinogen IX biosynthetic process from glutamate"/>
    <property type="evidence" value="ECO:0007669"/>
    <property type="project" value="TreeGrafter"/>
</dbReference>
<dbReference type="PANTHER" id="PTHR43013:SF1">
    <property type="entry name" value="GLUTAMYL-TRNA REDUCTASE"/>
    <property type="match status" value="1"/>
</dbReference>
<comment type="catalytic activity">
    <reaction evidence="4">
        <text>(S)-4-amino-5-oxopentanoate + tRNA(Glu) + NADP(+) = L-glutamyl-tRNA(Glu) + NADPH + H(+)</text>
        <dbReference type="Rhea" id="RHEA:12344"/>
        <dbReference type="Rhea" id="RHEA-COMP:9663"/>
        <dbReference type="Rhea" id="RHEA-COMP:9680"/>
        <dbReference type="ChEBI" id="CHEBI:15378"/>
        <dbReference type="ChEBI" id="CHEBI:57501"/>
        <dbReference type="ChEBI" id="CHEBI:57783"/>
        <dbReference type="ChEBI" id="CHEBI:58349"/>
        <dbReference type="ChEBI" id="CHEBI:78442"/>
        <dbReference type="ChEBI" id="CHEBI:78520"/>
        <dbReference type="EC" id="1.2.1.70"/>
    </reaction>
</comment>
<dbReference type="EMBL" id="CP044016">
    <property type="protein sequence ID" value="QES89576.1"/>
    <property type="molecule type" value="Genomic_DNA"/>
</dbReference>
<keyword evidence="3 4" id="KW-0627">Porphyrin biosynthesis</keyword>
<keyword evidence="1 4" id="KW-0521">NADP</keyword>
<evidence type="ECO:0000256" key="5">
    <source>
        <dbReference type="PIRSR" id="PIRSR000445-1"/>
    </source>
</evidence>
<evidence type="ECO:0000256" key="3">
    <source>
        <dbReference type="ARBA" id="ARBA00023244"/>
    </source>
</evidence>
<dbReference type="AlphaFoldDB" id="A0A5P2G191"/>
<dbReference type="InterPro" id="IPR018214">
    <property type="entry name" value="GluRdtase_CS"/>
</dbReference>
<dbReference type="InterPro" id="IPR006151">
    <property type="entry name" value="Shikm_DH/Glu-tRNA_Rdtase"/>
</dbReference>
<comment type="domain">
    <text evidence="4">Possesses an unusual extended V-shaped dimeric structure with each monomer consisting of three distinct domains arranged along a curved 'spinal' alpha-helix. The N-terminal catalytic domain specifically recognizes the glutamate moiety of the substrate. The second domain is the NADPH-binding domain, and the third C-terminal domain is responsible for dimerization.</text>
</comment>
<dbReference type="Pfam" id="PF01488">
    <property type="entry name" value="Shikimate_DH"/>
    <property type="match status" value="1"/>
</dbReference>